<dbReference type="AlphaFoldDB" id="A0AAN7UXD0"/>
<proteinExistence type="predicted"/>
<name>A0AAN7UXD0_9PEZI</name>
<protein>
    <submittedName>
        <fullName evidence="1">Uncharacterized protein</fullName>
    </submittedName>
</protein>
<dbReference type="Proteomes" id="UP001305414">
    <property type="component" value="Unassembled WGS sequence"/>
</dbReference>
<organism evidence="1 2">
    <name type="scientific">Xylaria bambusicola</name>
    <dbReference type="NCBI Taxonomy" id="326684"/>
    <lineage>
        <taxon>Eukaryota</taxon>
        <taxon>Fungi</taxon>
        <taxon>Dikarya</taxon>
        <taxon>Ascomycota</taxon>
        <taxon>Pezizomycotina</taxon>
        <taxon>Sordariomycetes</taxon>
        <taxon>Xylariomycetidae</taxon>
        <taxon>Xylariales</taxon>
        <taxon>Xylariaceae</taxon>
        <taxon>Xylaria</taxon>
    </lineage>
</organism>
<reference evidence="1 2" key="1">
    <citation type="submission" date="2023-10" db="EMBL/GenBank/DDBJ databases">
        <title>Draft genome sequence of Xylaria bambusicola isolate GMP-LS, the root and basal stem rot pathogen of sugarcane in Indonesia.</title>
        <authorList>
            <person name="Selvaraj P."/>
            <person name="Muralishankar V."/>
            <person name="Muruganantham S."/>
            <person name="Sp S."/>
            <person name="Haryani S."/>
            <person name="Lau K.J.X."/>
            <person name="Naqvi N.I."/>
        </authorList>
    </citation>
    <scope>NUCLEOTIDE SEQUENCE [LARGE SCALE GENOMIC DNA]</scope>
    <source>
        <strain evidence="1">GMP-LS</strain>
    </source>
</reference>
<dbReference type="EMBL" id="JAWHQM010000011">
    <property type="protein sequence ID" value="KAK5629359.1"/>
    <property type="molecule type" value="Genomic_DNA"/>
</dbReference>
<comment type="caution">
    <text evidence="1">The sequence shown here is derived from an EMBL/GenBank/DDBJ whole genome shotgun (WGS) entry which is preliminary data.</text>
</comment>
<accession>A0AAN7UXD0</accession>
<keyword evidence="2" id="KW-1185">Reference proteome</keyword>
<evidence type="ECO:0000313" key="2">
    <source>
        <dbReference type="Proteomes" id="UP001305414"/>
    </source>
</evidence>
<evidence type="ECO:0000313" key="1">
    <source>
        <dbReference type="EMBL" id="KAK5629359.1"/>
    </source>
</evidence>
<sequence length="73" mass="7994">MACSEANVRKAKAPKAPVARLPIDSNNVLWILLQPHVWKILDALPSNGPLTRDLCASFVATSISPKEQPFTKK</sequence>
<gene>
    <name evidence="1" type="ORF">RRF57_005074</name>
</gene>